<protein>
    <recommendedName>
        <fullName evidence="1">RNase H type-1 domain-containing protein</fullName>
    </recommendedName>
</protein>
<comment type="caution">
    <text evidence="2">The sequence shown here is derived from an EMBL/GenBank/DDBJ whole genome shotgun (WGS) entry which is preliminary data.</text>
</comment>
<dbReference type="AlphaFoldDB" id="A0A7J8T5M4"/>
<dbReference type="Pfam" id="PF13456">
    <property type="entry name" value="RVT_3"/>
    <property type="match status" value="1"/>
</dbReference>
<evidence type="ECO:0000313" key="3">
    <source>
        <dbReference type="Proteomes" id="UP000593561"/>
    </source>
</evidence>
<feature type="non-terminal residue" evidence="2">
    <location>
        <position position="265"/>
    </location>
</feature>
<dbReference type="InterPro" id="IPR044730">
    <property type="entry name" value="RNase_H-like_dom_plant"/>
</dbReference>
<evidence type="ECO:0000313" key="2">
    <source>
        <dbReference type="EMBL" id="MBA0633661.1"/>
    </source>
</evidence>
<accession>A0A7J8T5M4</accession>
<organism evidence="2 3">
    <name type="scientific">Gossypium davidsonii</name>
    <name type="common">Davidson's cotton</name>
    <name type="synonym">Gossypium klotzschianum subsp. davidsonii</name>
    <dbReference type="NCBI Taxonomy" id="34287"/>
    <lineage>
        <taxon>Eukaryota</taxon>
        <taxon>Viridiplantae</taxon>
        <taxon>Streptophyta</taxon>
        <taxon>Embryophyta</taxon>
        <taxon>Tracheophyta</taxon>
        <taxon>Spermatophyta</taxon>
        <taxon>Magnoliopsida</taxon>
        <taxon>eudicotyledons</taxon>
        <taxon>Gunneridae</taxon>
        <taxon>Pentapetalae</taxon>
        <taxon>rosids</taxon>
        <taxon>malvids</taxon>
        <taxon>Malvales</taxon>
        <taxon>Malvaceae</taxon>
        <taxon>Malvoideae</taxon>
        <taxon>Gossypium</taxon>
    </lineage>
</organism>
<dbReference type="GO" id="GO:0003676">
    <property type="term" value="F:nucleic acid binding"/>
    <property type="evidence" value="ECO:0007669"/>
    <property type="project" value="InterPro"/>
</dbReference>
<gene>
    <name evidence="2" type="ORF">Godav_025439</name>
</gene>
<dbReference type="Proteomes" id="UP000593561">
    <property type="component" value="Unassembled WGS sequence"/>
</dbReference>
<dbReference type="InterPro" id="IPR052929">
    <property type="entry name" value="RNase_H-like_EbsB-rel"/>
</dbReference>
<keyword evidence="3" id="KW-1185">Reference proteome</keyword>
<sequence length="265" mass="30422">CVGHEILSTSVKIASIWRGFGSKCPRCGAEYDTLIHALKDSSTSRAIFSISGLDDNTILKDYKCCINWLEDMMRGKEEEAWVIWDRARTISQEFCICNLINEPLLSSNPVVQKWENPPKGFVKINFDASVYNNKVNYGVIARDEDGFVLGGGRGLNERPILMEEAKCYTFKESIKLPCRLNIKSYVIFEMDNACLVNKLKNHRTYILINDTRIKECKKAFVNFKLVDLVWTNHSCNVVADLICKKMYTEVGPWFFDMDYPSDIHD</sequence>
<feature type="non-terminal residue" evidence="2">
    <location>
        <position position="1"/>
    </location>
</feature>
<dbReference type="GO" id="GO:0004523">
    <property type="term" value="F:RNA-DNA hybrid ribonuclease activity"/>
    <property type="evidence" value="ECO:0007669"/>
    <property type="project" value="InterPro"/>
</dbReference>
<feature type="domain" description="RNase H type-1" evidence="1">
    <location>
        <begin position="125"/>
        <end position="245"/>
    </location>
</feature>
<dbReference type="InterPro" id="IPR002156">
    <property type="entry name" value="RNaseH_domain"/>
</dbReference>
<dbReference type="CDD" id="cd06222">
    <property type="entry name" value="RNase_H_like"/>
    <property type="match status" value="1"/>
</dbReference>
<proteinExistence type="predicted"/>
<dbReference type="EMBL" id="JABFAC010080286">
    <property type="protein sequence ID" value="MBA0633661.1"/>
    <property type="molecule type" value="Genomic_DNA"/>
</dbReference>
<dbReference type="PANTHER" id="PTHR47074">
    <property type="entry name" value="BNAC02G40300D PROTEIN"/>
    <property type="match status" value="1"/>
</dbReference>
<name>A0A7J8T5M4_GOSDV</name>
<evidence type="ECO:0000259" key="1">
    <source>
        <dbReference type="Pfam" id="PF13456"/>
    </source>
</evidence>
<dbReference type="PANTHER" id="PTHR47074:SF48">
    <property type="entry name" value="POLYNUCLEOTIDYL TRANSFERASE, RIBONUCLEASE H-LIKE SUPERFAMILY PROTEIN"/>
    <property type="match status" value="1"/>
</dbReference>
<reference evidence="2 3" key="1">
    <citation type="journal article" date="2019" name="Genome Biol. Evol.">
        <title>Insights into the evolution of the New World diploid cottons (Gossypium, subgenus Houzingenia) based on genome sequencing.</title>
        <authorList>
            <person name="Grover C.E."/>
            <person name="Arick M.A. 2nd"/>
            <person name="Thrash A."/>
            <person name="Conover J.L."/>
            <person name="Sanders W.S."/>
            <person name="Peterson D.G."/>
            <person name="Frelichowski J.E."/>
            <person name="Scheffler J.A."/>
            <person name="Scheffler B.E."/>
            <person name="Wendel J.F."/>
        </authorList>
    </citation>
    <scope>NUCLEOTIDE SEQUENCE [LARGE SCALE GENOMIC DNA]</scope>
    <source>
        <strain evidence="2">27</strain>
        <tissue evidence="2">Leaf</tissue>
    </source>
</reference>